<name>A0ABU1XW63_9GAMM</name>
<comment type="caution">
    <text evidence="1">The sequence shown here is derived from an EMBL/GenBank/DDBJ whole genome shotgun (WGS) entry which is preliminary data.</text>
</comment>
<sequence length="87" mass="9118">MPPLSFTLRHNAATFDWELAIAGDSAASHHATHSSAFDMLATHPQLFARGATVRVFGADGGYECERTYAAAGSESDADATAVSTFAL</sequence>
<gene>
    <name evidence="1" type="ORF">J2W68_001074</name>
</gene>
<protein>
    <submittedName>
        <fullName evidence="1">Uncharacterized protein</fullName>
    </submittedName>
</protein>
<evidence type="ECO:0000313" key="2">
    <source>
        <dbReference type="Proteomes" id="UP001256588"/>
    </source>
</evidence>
<accession>A0ABU1XW63</accession>
<keyword evidence="2" id="KW-1185">Reference proteome</keyword>
<evidence type="ECO:0000313" key="1">
    <source>
        <dbReference type="EMBL" id="MDR7192366.1"/>
    </source>
</evidence>
<dbReference type="Proteomes" id="UP001256588">
    <property type="component" value="Unassembled WGS sequence"/>
</dbReference>
<proteinExistence type="predicted"/>
<dbReference type="RefSeq" id="WP_310233375.1">
    <property type="nucleotide sequence ID" value="NZ_JAVDWO010000003.1"/>
</dbReference>
<reference evidence="1 2" key="1">
    <citation type="submission" date="2023-07" db="EMBL/GenBank/DDBJ databases">
        <title>Sorghum-associated microbial communities from plants grown in Nebraska, USA.</title>
        <authorList>
            <person name="Schachtman D."/>
        </authorList>
    </citation>
    <scope>NUCLEOTIDE SEQUENCE [LARGE SCALE GENOMIC DNA]</scope>
    <source>
        <strain evidence="1 2">4099</strain>
    </source>
</reference>
<organism evidence="1 2">
    <name type="scientific">Luteimonas terrae</name>
    <dbReference type="NCBI Taxonomy" id="1530191"/>
    <lineage>
        <taxon>Bacteria</taxon>
        <taxon>Pseudomonadati</taxon>
        <taxon>Pseudomonadota</taxon>
        <taxon>Gammaproteobacteria</taxon>
        <taxon>Lysobacterales</taxon>
        <taxon>Lysobacteraceae</taxon>
        <taxon>Luteimonas</taxon>
    </lineage>
</organism>
<dbReference type="EMBL" id="JAVDWO010000003">
    <property type="protein sequence ID" value="MDR7192366.1"/>
    <property type="molecule type" value="Genomic_DNA"/>
</dbReference>